<organism evidence="2 3">
    <name type="scientific">Streptomyces griseoviridis</name>
    <dbReference type="NCBI Taxonomy" id="45398"/>
    <lineage>
        <taxon>Bacteria</taxon>
        <taxon>Bacillati</taxon>
        <taxon>Actinomycetota</taxon>
        <taxon>Actinomycetes</taxon>
        <taxon>Kitasatosporales</taxon>
        <taxon>Streptomycetaceae</taxon>
        <taxon>Streptomyces</taxon>
    </lineage>
</organism>
<protein>
    <submittedName>
        <fullName evidence="2">Uncharacterized protein</fullName>
    </submittedName>
</protein>
<accession>A0ABT9LF50</accession>
<dbReference type="GeneID" id="91551291"/>
<gene>
    <name evidence="2" type="ORF">J2S47_002347</name>
</gene>
<reference evidence="2 3" key="1">
    <citation type="submission" date="2023-07" db="EMBL/GenBank/DDBJ databases">
        <title>Sequencing the genomes of 1000 actinobacteria strains.</title>
        <authorList>
            <person name="Klenk H.-P."/>
        </authorList>
    </citation>
    <scope>NUCLEOTIDE SEQUENCE [LARGE SCALE GENOMIC DNA]</scope>
    <source>
        <strain evidence="2 3">DSM 40229</strain>
    </source>
</reference>
<proteinExistence type="predicted"/>
<dbReference type="Proteomes" id="UP001231675">
    <property type="component" value="Unassembled WGS sequence"/>
</dbReference>
<evidence type="ECO:0000313" key="3">
    <source>
        <dbReference type="Proteomes" id="UP001231675"/>
    </source>
</evidence>
<dbReference type="EMBL" id="JAURUD010000001">
    <property type="protein sequence ID" value="MDP9681845.1"/>
    <property type="molecule type" value="Genomic_DNA"/>
</dbReference>
<comment type="caution">
    <text evidence="2">The sequence shown here is derived from an EMBL/GenBank/DDBJ whole genome shotgun (WGS) entry which is preliminary data.</text>
</comment>
<keyword evidence="3" id="KW-1185">Reference proteome</keyword>
<feature type="region of interest" description="Disordered" evidence="1">
    <location>
        <begin position="63"/>
        <end position="83"/>
    </location>
</feature>
<sequence>MVHAALGRDGRNALLLAQLETGEHLRGHHYSDMLRRAGLDVHVSDPVGSARELVEERVSLYGKPGDVAAGSAPTTRPASMRSS</sequence>
<dbReference type="RefSeq" id="WP_189412496.1">
    <property type="nucleotide sequence ID" value="NZ_BMSM01000001.1"/>
</dbReference>
<feature type="compositionally biased region" description="Polar residues" evidence="1">
    <location>
        <begin position="72"/>
        <end position="83"/>
    </location>
</feature>
<name>A0ABT9LF50_STRGD</name>
<evidence type="ECO:0000313" key="2">
    <source>
        <dbReference type="EMBL" id="MDP9681845.1"/>
    </source>
</evidence>
<evidence type="ECO:0000256" key="1">
    <source>
        <dbReference type="SAM" id="MobiDB-lite"/>
    </source>
</evidence>